<dbReference type="InterPro" id="IPR045087">
    <property type="entry name" value="Cu-oxidase_fam"/>
</dbReference>
<dbReference type="InterPro" id="IPR033138">
    <property type="entry name" value="Cu_oxidase_CS"/>
</dbReference>
<evidence type="ECO:0000256" key="4">
    <source>
        <dbReference type="ARBA" id="ARBA00004606"/>
    </source>
</evidence>
<comment type="catalytic activity">
    <reaction evidence="1 18">
        <text>4 hydroquinone + O2 = 4 benzosemiquinone + 2 H2O</text>
        <dbReference type="Rhea" id="RHEA:11276"/>
        <dbReference type="ChEBI" id="CHEBI:15377"/>
        <dbReference type="ChEBI" id="CHEBI:15379"/>
        <dbReference type="ChEBI" id="CHEBI:17594"/>
        <dbReference type="ChEBI" id="CHEBI:17977"/>
        <dbReference type="EC" id="1.10.3.2"/>
    </reaction>
</comment>
<dbReference type="EMBL" id="CP097507">
    <property type="protein sequence ID" value="URE04833.1"/>
    <property type="molecule type" value="Genomic_DNA"/>
</dbReference>
<keyword evidence="16 18" id="KW-0439">Lignin degradation</keyword>
<evidence type="ECO:0000313" key="23">
    <source>
        <dbReference type="Proteomes" id="UP001055439"/>
    </source>
</evidence>
<evidence type="ECO:0000256" key="16">
    <source>
        <dbReference type="ARBA" id="ARBA00023185"/>
    </source>
</evidence>
<dbReference type="GO" id="GO:0052716">
    <property type="term" value="F:hydroquinone:oxygen oxidoreductase activity"/>
    <property type="evidence" value="ECO:0007669"/>
    <property type="project" value="UniProtKB-EC"/>
</dbReference>
<keyword evidence="15 18" id="KW-0186">Copper</keyword>
<dbReference type="InterPro" id="IPR034289">
    <property type="entry name" value="CuRO_3_LCC"/>
</dbReference>
<evidence type="ECO:0000259" key="19">
    <source>
        <dbReference type="Pfam" id="PF00394"/>
    </source>
</evidence>
<keyword evidence="23" id="KW-1185">Reference proteome</keyword>
<keyword evidence="10" id="KW-0808">Transferase</keyword>
<comment type="cofactor">
    <cofactor evidence="18">
        <name>Cu cation</name>
        <dbReference type="ChEBI" id="CHEBI:23378"/>
    </cofactor>
    <text evidence="18">Binds 4 Cu cations per monomer.</text>
</comment>
<evidence type="ECO:0000256" key="1">
    <source>
        <dbReference type="ARBA" id="ARBA00000349"/>
    </source>
</evidence>
<dbReference type="InterPro" id="IPR029063">
    <property type="entry name" value="SAM-dependent_MTases_sf"/>
</dbReference>
<dbReference type="Proteomes" id="UP001055439">
    <property type="component" value="Chromosome 5"/>
</dbReference>
<dbReference type="GO" id="GO:0005507">
    <property type="term" value="F:copper ion binding"/>
    <property type="evidence" value="ECO:0007669"/>
    <property type="project" value="InterPro"/>
</dbReference>
<evidence type="ECO:0000259" key="21">
    <source>
        <dbReference type="Pfam" id="PF07732"/>
    </source>
</evidence>
<evidence type="ECO:0000256" key="13">
    <source>
        <dbReference type="ARBA" id="ARBA00022968"/>
    </source>
</evidence>
<protein>
    <recommendedName>
        <fullName evidence="7 18">Laccase</fullName>
        <ecNumber evidence="7 18">1.10.3.2</ecNumber>
    </recommendedName>
    <alternativeName>
        <fullName evidence="18">Benzenediol:oxygen oxidoreductase</fullName>
    </alternativeName>
    <alternativeName>
        <fullName evidence="18">Diphenol oxidase</fullName>
    </alternativeName>
    <alternativeName>
        <fullName evidence="18">Urishiol oxidase</fullName>
    </alternativeName>
</protein>
<organism evidence="22 23">
    <name type="scientific">Musa troglodytarum</name>
    <name type="common">fe'i banana</name>
    <dbReference type="NCBI Taxonomy" id="320322"/>
    <lineage>
        <taxon>Eukaryota</taxon>
        <taxon>Viridiplantae</taxon>
        <taxon>Streptophyta</taxon>
        <taxon>Embryophyta</taxon>
        <taxon>Tracheophyta</taxon>
        <taxon>Spermatophyta</taxon>
        <taxon>Magnoliopsida</taxon>
        <taxon>Liliopsida</taxon>
        <taxon>Zingiberales</taxon>
        <taxon>Musaceae</taxon>
        <taxon>Musa</taxon>
    </lineage>
</organism>
<dbReference type="CDD" id="cd13875">
    <property type="entry name" value="CuRO_2_LCC_plant"/>
    <property type="match status" value="1"/>
</dbReference>
<evidence type="ECO:0000256" key="15">
    <source>
        <dbReference type="ARBA" id="ARBA00023008"/>
    </source>
</evidence>
<evidence type="ECO:0000256" key="2">
    <source>
        <dbReference type="ARBA" id="ARBA00002075"/>
    </source>
</evidence>
<dbReference type="InterPro" id="IPR034285">
    <property type="entry name" value="CuRO_2_LCC"/>
</dbReference>
<dbReference type="SUPFAM" id="SSF49503">
    <property type="entry name" value="Cupredoxins"/>
    <property type="match status" value="3"/>
</dbReference>
<dbReference type="InterPro" id="IPR011706">
    <property type="entry name" value="Cu-oxidase_C"/>
</dbReference>
<keyword evidence="10" id="KW-0489">Methyltransferase</keyword>
<evidence type="ECO:0000256" key="8">
    <source>
        <dbReference type="ARBA" id="ARBA00022523"/>
    </source>
</evidence>
<dbReference type="InterPro" id="IPR004159">
    <property type="entry name" value="Put_SAM_MeTrfase"/>
</dbReference>
<keyword evidence="12 18" id="KW-0677">Repeat</keyword>
<accession>A0A9E7G4B8</accession>
<dbReference type="NCBIfam" id="TIGR03389">
    <property type="entry name" value="laccase"/>
    <property type="match status" value="1"/>
</dbReference>
<evidence type="ECO:0000256" key="6">
    <source>
        <dbReference type="ARBA" id="ARBA00010609"/>
    </source>
</evidence>
<dbReference type="Gene3D" id="2.60.40.420">
    <property type="entry name" value="Cupredoxins - blue copper proteins"/>
    <property type="match status" value="3"/>
</dbReference>
<dbReference type="GO" id="GO:0048046">
    <property type="term" value="C:apoplast"/>
    <property type="evidence" value="ECO:0007669"/>
    <property type="project" value="UniProtKB-SubCell"/>
</dbReference>
<evidence type="ECO:0000256" key="11">
    <source>
        <dbReference type="ARBA" id="ARBA00022723"/>
    </source>
</evidence>
<comment type="function">
    <text evidence="2 18">Lignin degradation and detoxification of lignin-derived products.</text>
</comment>
<evidence type="ECO:0000256" key="18">
    <source>
        <dbReference type="RuleBase" id="RU361119"/>
    </source>
</evidence>
<evidence type="ECO:0000259" key="20">
    <source>
        <dbReference type="Pfam" id="PF07731"/>
    </source>
</evidence>
<dbReference type="PANTHER" id="PTHR11709:SF324">
    <property type="entry name" value="LACCASE-6"/>
    <property type="match status" value="1"/>
</dbReference>
<comment type="similarity">
    <text evidence="5">Belongs to the methyltransferase superfamily.</text>
</comment>
<evidence type="ECO:0000256" key="10">
    <source>
        <dbReference type="ARBA" id="ARBA00022603"/>
    </source>
</evidence>
<keyword evidence="13" id="KW-0812">Transmembrane</keyword>
<feature type="domain" description="Plastocyanin-like" evidence="20">
    <location>
        <begin position="1049"/>
        <end position="1167"/>
    </location>
</feature>
<evidence type="ECO:0000256" key="17">
    <source>
        <dbReference type="ARBA" id="ARBA00037847"/>
    </source>
</evidence>
<evidence type="ECO:0000256" key="14">
    <source>
        <dbReference type="ARBA" id="ARBA00023002"/>
    </source>
</evidence>
<keyword evidence="11 18" id="KW-0479">Metal-binding</keyword>
<gene>
    <name evidence="22" type="ORF">MUK42_20312</name>
</gene>
<dbReference type="EC" id="1.10.3.2" evidence="7 18"/>
<feature type="domain" description="Plastocyanin-like" evidence="21">
    <location>
        <begin position="625"/>
        <end position="751"/>
    </location>
</feature>
<dbReference type="InterPro" id="IPR011707">
    <property type="entry name" value="Cu-oxidase-like_N"/>
</dbReference>
<dbReference type="PANTHER" id="PTHR11709">
    <property type="entry name" value="MULTI-COPPER OXIDASE"/>
    <property type="match status" value="1"/>
</dbReference>
<dbReference type="PROSITE" id="PS00080">
    <property type="entry name" value="MULTICOPPER_OXIDASE2"/>
    <property type="match status" value="1"/>
</dbReference>
<dbReference type="InterPro" id="IPR008972">
    <property type="entry name" value="Cupredoxin"/>
</dbReference>
<dbReference type="CDD" id="cd13897">
    <property type="entry name" value="CuRO_3_LCC_plant"/>
    <property type="match status" value="1"/>
</dbReference>
<evidence type="ECO:0000313" key="22">
    <source>
        <dbReference type="EMBL" id="URE04833.1"/>
    </source>
</evidence>
<dbReference type="GO" id="GO:0008168">
    <property type="term" value="F:methyltransferase activity"/>
    <property type="evidence" value="ECO:0007669"/>
    <property type="project" value="UniProtKB-KW"/>
</dbReference>
<evidence type="ECO:0000256" key="3">
    <source>
        <dbReference type="ARBA" id="ARBA00004271"/>
    </source>
</evidence>
<dbReference type="InterPro" id="IPR034288">
    <property type="entry name" value="CuRO_1_LCC"/>
</dbReference>
<dbReference type="GO" id="GO:0016020">
    <property type="term" value="C:membrane"/>
    <property type="evidence" value="ECO:0007669"/>
    <property type="project" value="UniProtKB-SubCell"/>
</dbReference>
<evidence type="ECO:0000256" key="7">
    <source>
        <dbReference type="ARBA" id="ARBA00012297"/>
    </source>
</evidence>
<dbReference type="GO" id="GO:0032259">
    <property type="term" value="P:methylation"/>
    <property type="evidence" value="ECO:0007669"/>
    <property type="project" value="UniProtKB-KW"/>
</dbReference>
<name>A0A9E7G4B8_9LILI</name>
<dbReference type="Pfam" id="PF00394">
    <property type="entry name" value="Cu-oxidase"/>
    <property type="match status" value="1"/>
</dbReference>
<feature type="domain" description="Plastocyanin-like" evidence="19">
    <location>
        <begin position="786"/>
        <end position="930"/>
    </location>
</feature>
<evidence type="ECO:0000256" key="5">
    <source>
        <dbReference type="ARBA" id="ARBA00008361"/>
    </source>
</evidence>
<dbReference type="Pfam" id="PF07732">
    <property type="entry name" value="Cu-oxidase_3"/>
    <property type="match status" value="1"/>
</dbReference>
<keyword evidence="9 18" id="KW-0964">Secreted</keyword>
<dbReference type="GO" id="GO:0046274">
    <property type="term" value="P:lignin catabolic process"/>
    <property type="evidence" value="ECO:0007669"/>
    <property type="project" value="UniProtKB-KW"/>
</dbReference>
<reference evidence="22" key="1">
    <citation type="submission" date="2022-05" db="EMBL/GenBank/DDBJ databases">
        <title>The Musa troglodytarum L. genome provides insights into the mechanism of non-climacteric behaviour and enrichment of carotenoids.</title>
        <authorList>
            <person name="Wang J."/>
        </authorList>
    </citation>
    <scope>NUCLEOTIDE SEQUENCE</scope>
    <source>
        <tissue evidence="22">Leaf</tissue>
    </source>
</reference>
<dbReference type="InterPro" id="IPR017761">
    <property type="entry name" value="Laccase"/>
</dbReference>
<comment type="similarity">
    <text evidence="6 18">Belongs to the multicopper oxidase family.</text>
</comment>
<dbReference type="PROSITE" id="PS00079">
    <property type="entry name" value="MULTICOPPER_OXIDASE1"/>
    <property type="match status" value="1"/>
</dbReference>
<dbReference type="GO" id="GO:0012505">
    <property type="term" value="C:endomembrane system"/>
    <property type="evidence" value="ECO:0007669"/>
    <property type="project" value="UniProtKB-SubCell"/>
</dbReference>
<dbReference type="OrthoDB" id="2121828at2759"/>
<dbReference type="Pfam" id="PF07731">
    <property type="entry name" value="Cu-oxidase_2"/>
    <property type="match status" value="1"/>
</dbReference>
<comment type="subcellular location">
    <subcellularLocation>
        <location evidence="17">Endomembrane system</location>
        <topology evidence="17">Single-pass membrane protein</topology>
    </subcellularLocation>
    <subcellularLocation>
        <location evidence="4">Membrane</location>
        <topology evidence="4">Single-pass type II membrane protein</topology>
    </subcellularLocation>
    <subcellularLocation>
        <location evidence="3 18">Secreted</location>
        <location evidence="3 18">Extracellular space</location>
        <location evidence="3 18">Apoplast</location>
    </subcellularLocation>
</comment>
<keyword evidence="13" id="KW-0735">Signal-anchor</keyword>
<dbReference type="InterPro" id="IPR001117">
    <property type="entry name" value="Cu-oxidase_2nd"/>
</dbReference>
<sequence>MAGANIPSSGVWKLYQPYWKRTNLLQLGVVALLCSASYFLGICHHGGVSASFNSTVFSAVSCDRNPPATTITGGAGMLDFAVHHGFPAVREFPACDVKYSEYTPCEDRTRSLRFDRKRLIYRERHCPEKGELLKCLIPAPPGYKNHFPWPASRETVWFANVPHKELTVGKAGQNWIRVDGDKFRFPGGGTMFPNGADTYIEDIDQLISLSDGSIRTAVDTGCGVASWGAYLLSRNVLTMSFAPKDSHEAQVQFALERGVPAMIGVLASFRLPYPSRAFDMAHCSRPGGYWILSGPPINWKQHWKGWNRTEEDLSEVQSLCWSKLKEKGDIAIWQKPIIRSPQFCQSQDPDSAWYALLRGQSRRDCRLTAVPPRIASGSVVGVTAEMFLQDNELWKKRVGYYKKVISQLGQAGRYRNLLDMNANFGGFAAALIDDPLWVMNIVPTASQVNTLGSIYERLVSDSLHRSAAAATTTTTVSASLSSQCHSLQVRGNVYISKDLRSPPCRLGKKDRFCFGVEIICEMEDILLEMDRILRPEGTVIIRDDHCKWNEMEQWPSAEGEAPFGGEDLLDCAGTRPAINSRWSPRSSSKVSDPLLETAHRNRKVTIKLDRGRQPSSLPPLPFATSVTKLCKTKDIVTVNGMFPGPVIYAQEDDRIIVKVTNESPHNATIHCACRELIMASSSSVHCRHGVRQRLSCWADGPSYITQCPIQAGQSFTYEFTLFQQKGTLFWHAHISWLRATVNGAIVIYPKTSVPYPFPYPYEEHVLIFGNVVSPLMSFEERWLALVSGEYWHKDMLQLEKEVVASGGSPPPAEAYLINSHPGPPYPALAAAITSYVYKIDVVPGKTASLNMEHFFAIAGHKLTIVEADAEYTKPFTVDRLMITPGQTINVLVKADQPIDRYDMAMGPYMSAQNVTFQNISAIAHFQYTGATLDDLSRPAQIPVYNDNLVVSTNLHMLRSLNATNLPSEIDANLFFTVGLNVEECHSSNPNKSCQGPSGGVFAASMNNVSFVKPNISLLQAYDNNINGLYTDDFPGVPLKTYDFVNGAPNNIPNDTQSLIGTKVKVLEYGSRVQLILQNTGTVTTENHPIHLHGYSFYVVGYGTGNYNPMSAKLNLVDPPYMNTIGVPVGGWAAIRFVADNPGVWFMHCHFDVHLTWGLSMAFIVKNGEGPLETLPHPPADLPSC</sequence>
<dbReference type="CDD" id="cd13849">
    <property type="entry name" value="CuRO_1_LCC_plant"/>
    <property type="match status" value="1"/>
</dbReference>
<dbReference type="AlphaFoldDB" id="A0A9E7G4B8"/>
<proteinExistence type="inferred from homology"/>
<keyword evidence="14 18" id="KW-0560">Oxidoreductase</keyword>
<dbReference type="SUPFAM" id="SSF53335">
    <property type="entry name" value="S-adenosyl-L-methionine-dependent methyltransferases"/>
    <property type="match status" value="1"/>
</dbReference>
<dbReference type="InterPro" id="IPR002355">
    <property type="entry name" value="Cu_oxidase_Cu_BS"/>
</dbReference>
<evidence type="ECO:0000256" key="9">
    <source>
        <dbReference type="ARBA" id="ARBA00022525"/>
    </source>
</evidence>
<evidence type="ECO:0000256" key="12">
    <source>
        <dbReference type="ARBA" id="ARBA00022737"/>
    </source>
</evidence>
<keyword evidence="8 18" id="KW-0052">Apoplast</keyword>
<dbReference type="Pfam" id="PF03141">
    <property type="entry name" value="Methyltransf_29"/>
    <property type="match status" value="2"/>
</dbReference>